<accession>A0A4P6K5I0</accession>
<evidence type="ECO:0000259" key="3">
    <source>
        <dbReference type="Pfam" id="PF13439"/>
    </source>
</evidence>
<protein>
    <submittedName>
        <fullName evidence="4">Glycosyltransferase</fullName>
    </submittedName>
</protein>
<reference evidence="4 5" key="1">
    <citation type="submission" date="2019-01" db="EMBL/GenBank/DDBJ databases">
        <title>Ktedonosporobacter rubrisoli SCAWS-G2.</title>
        <authorList>
            <person name="Huang Y."/>
            <person name="Yan B."/>
        </authorList>
    </citation>
    <scope>NUCLEOTIDE SEQUENCE [LARGE SCALE GENOMIC DNA]</scope>
    <source>
        <strain evidence="4 5">SCAWS-G2</strain>
    </source>
</reference>
<evidence type="ECO:0000313" key="4">
    <source>
        <dbReference type="EMBL" id="QBD83252.1"/>
    </source>
</evidence>
<evidence type="ECO:0000313" key="5">
    <source>
        <dbReference type="Proteomes" id="UP000290365"/>
    </source>
</evidence>
<dbReference type="GO" id="GO:0009103">
    <property type="term" value="P:lipopolysaccharide biosynthetic process"/>
    <property type="evidence" value="ECO:0007669"/>
    <property type="project" value="TreeGrafter"/>
</dbReference>
<organism evidence="4 5">
    <name type="scientific">Ktedonosporobacter rubrisoli</name>
    <dbReference type="NCBI Taxonomy" id="2509675"/>
    <lineage>
        <taxon>Bacteria</taxon>
        <taxon>Bacillati</taxon>
        <taxon>Chloroflexota</taxon>
        <taxon>Ktedonobacteria</taxon>
        <taxon>Ktedonobacterales</taxon>
        <taxon>Ktedonosporobacteraceae</taxon>
        <taxon>Ktedonosporobacter</taxon>
    </lineage>
</organism>
<dbReference type="OrthoDB" id="9768685at2"/>
<dbReference type="PANTHER" id="PTHR46401">
    <property type="entry name" value="GLYCOSYLTRANSFERASE WBBK-RELATED"/>
    <property type="match status" value="1"/>
</dbReference>
<dbReference type="InterPro" id="IPR001296">
    <property type="entry name" value="Glyco_trans_1"/>
</dbReference>
<dbReference type="Proteomes" id="UP000290365">
    <property type="component" value="Chromosome"/>
</dbReference>
<name>A0A4P6K5I0_KTERU</name>
<dbReference type="AlphaFoldDB" id="A0A4P6K5I0"/>
<dbReference type="Pfam" id="PF00534">
    <property type="entry name" value="Glycos_transf_1"/>
    <property type="match status" value="1"/>
</dbReference>
<gene>
    <name evidence="4" type="ORF">EPA93_47735</name>
</gene>
<evidence type="ECO:0000259" key="2">
    <source>
        <dbReference type="Pfam" id="PF00534"/>
    </source>
</evidence>
<keyword evidence="5" id="KW-1185">Reference proteome</keyword>
<dbReference type="Gene3D" id="3.40.50.2000">
    <property type="entry name" value="Glycogen Phosphorylase B"/>
    <property type="match status" value="2"/>
</dbReference>
<dbReference type="PANTHER" id="PTHR46401:SF2">
    <property type="entry name" value="GLYCOSYLTRANSFERASE WBBK-RELATED"/>
    <property type="match status" value="1"/>
</dbReference>
<dbReference type="GO" id="GO:0016757">
    <property type="term" value="F:glycosyltransferase activity"/>
    <property type="evidence" value="ECO:0007669"/>
    <property type="project" value="InterPro"/>
</dbReference>
<dbReference type="CDD" id="cd03801">
    <property type="entry name" value="GT4_PimA-like"/>
    <property type="match status" value="1"/>
</dbReference>
<feature type="domain" description="Glycosyl transferase family 1" evidence="2">
    <location>
        <begin position="213"/>
        <end position="362"/>
    </location>
</feature>
<dbReference type="RefSeq" id="WP_129894318.1">
    <property type="nucleotide sequence ID" value="NZ_CP035758.1"/>
</dbReference>
<dbReference type="InterPro" id="IPR028098">
    <property type="entry name" value="Glyco_trans_4-like_N"/>
</dbReference>
<dbReference type="Pfam" id="PF13439">
    <property type="entry name" value="Glyco_transf_4"/>
    <property type="match status" value="1"/>
</dbReference>
<dbReference type="SUPFAM" id="SSF53756">
    <property type="entry name" value="UDP-Glycosyltransferase/glycogen phosphorylase"/>
    <property type="match status" value="1"/>
</dbReference>
<evidence type="ECO:0000256" key="1">
    <source>
        <dbReference type="ARBA" id="ARBA00022679"/>
    </source>
</evidence>
<sequence length="389" mass="43847">MLQKDRPLKIAFLTEFALQEIKTWSWAGTYYHIAQAMQKYCGEITYISPVRGNEQVIARLVHRASRLLLRKRYAYHNCVLVARQHAKRLGERLARQHFDLIVSPAGETEIAFLQTEIPIVLVEDATYGLLIDYHQEYINLVEQSIRELHLLEKMALTKASAVIASSPWAAHSIIEDYAIDKQKVHVLPFGANFTYPPEAAMVQERQRSSRCKLLFIGANWEHKGGSIAFETLLHLEEMGIEAELIVCGCRPPGGLSHKHMRVIPFLDKNDRKQNEELKGLYLSSDFLILPTRNDCTPIVCCEAAAFGLPVIIADTGGVSGVVIDGENGCILPYTARGDKYAAIIASLYRDQARYAQLVRSSRAMFETKLNWDAWGVAAKKIVMQLLDGY</sequence>
<dbReference type="KEGG" id="kbs:EPA93_47735"/>
<feature type="domain" description="Glycosyltransferase subfamily 4-like N-terminal" evidence="3">
    <location>
        <begin position="31"/>
        <end position="191"/>
    </location>
</feature>
<keyword evidence="1 4" id="KW-0808">Transferase</keyword>
<dbReference type="EMBL" id="CP035758">
    <property type="protein sequence ID" value="QBD83252.1"/>
    <property type="molecule type" value="Genomic_DNA"/>
</dbReference>
<proteinExistence type="predicted"/>